<evidence type="ECO:0000313" key="2">
    <source>
        <dbReference type="EMBL" id="QJA61878.1"/>
    </source>
</evidence>
<reference evidence="1" key="1">
    <citation type="submission" date="2020-03" db="EMBL/GenBank/DDBJ databases">
        <title>The deep terrestrial virosphere.</title>
        <authorList>
            <person name="Holmfeldt K."/>
            <person name="Nilsson E."/>
            <person name="Simone D."/>
            <person name="Lopez-Fernandez M."/>
            <person name="Wu X."/>
            <person name="de Brujin I."/>
            <person name="Lundin D."/>
            <person name="Andersson A."/>
            <person name="Bertilsson S."/>
            <person name="Dopson M."/>
        </authorList>
    </citation>
    <scope>NUCLEOTIDE SEQUENCE</scope>
    <source>
        <strain evidence="4">MM415A00143</strain>
        <strain evidence="2">MM415B00874</strain>
        <strain evidence="1">TM448A00700</strain>
        <strain evidence="3">TM448B00728</strain>
    </source>
</reference>
<organism evidence="1">
    <name type="scientific">viral metagenome</name>
    <dbReference type="NCBI Taxonomy" id="1070528"/>
    <lineage>
        <taxon>unclassified sequences</taxon>
        <taxon>metagenomes</taxon>
        <taxon>organismal metagenomes</taxon>
    </lineage>
</organism>
<dbReference type="EMBL" id="MT144048">
    <property type="protein sequence ID" value="QJA47553.1"/>
    <property type="molecule type" value="Genomic_DNA"/>
</dbReference>
<dbReference type="EMBL" id="MT144652">
    <property type="protein sequence ID" value="QJH96455.1"/>
    <property type="molecule type" value="Genomic_DNA"/>
</dbReference>
<gene>
    <name evidence="4" type="ORF">MM415A00143_0035</name>
    <name evidence="2" type="ORF">MM415B00874_0034</name>
    <name evidence="1" type="ORF">TM448A00700_0016</name>
    <name evidence="3" type="ORF">TM448B00728_0003</name>
</gene>
<dbReference type="EMBL" id="MT141455">
    <property type="protein sequence ID" value="QJA61878.1"/>
    <property type="molecule type" value="Genomic_DNA"/>
</dbReference>
<evidence type="ECO:0000313" key="1">
    <source>
        <dbReference type="EMBL" id="QJA47553.1"/>
    </source>
</evidence>
<accession>A0A6H1ZI03</accession>
<dbReference type="AlphaFoldDB" id="A0A6H1ZI03"/>
<dbReference type="EMBL" id="MT145198">
    <property type="protein sequence ID" value="QJI05360.1"/>
    <property type="molecule type" value="Genomic_DNA"/>
</dbReference>
<proteinExistence type="predicted"/>
<protein>
    <submittedName>
        <fullName evidence="1">Uncharacterized protein</fullName>
    </submittedName>
</protein>
<sequence>MTADNNMPTKIICGYKDDISTAGERLTDKPTPIVKVVTIKVRSMGTGVYIALGNEEEQPFRLTAVGDHLDIDWIDDLSKVIVITDAGTTGCLEWLGA</sequence>
<name>A0A6H1ZI03_9ZZZZ</name>
<evidence type="ECO:0000313" key="3">
    <source>
        <dbReference type="EMBL" id="QJH96455.1"/>
    </source>
</evidence>
<evidence type="ECO:0000313" key="4">
    <source>
        <dbReference type="EMBL" id="QJI05360.1"/>
    </source>
</evidence>